<protein>
    <submittedName>
        <fullName evidence="2">Uncharacterized protein</fullName>
    </submittedName>
</protein>
<keyword evidence="3" id="KW-1185">Reference proteome</keyword>
<organism evidence="2 3">
    <name type="scientific">Anabarilius grahami</name>
    <name type="common">Kanglang fish</name>
    <name type="synonym">Barilius grahami</name>
    <dbReference type="NCBI Taxonomy" id="495550"/>
    <lineage>
        <taxon>Eukaryota</taxon>
        <taxon>Metazoa</taxon>
        <taxon>Chordata</taxon>
        <taxon>Craniata</taxon>
        <taxon>Vertebrata</taxon>
        <taxon>Euteleostomi</taxon>
        <taxon>Actinopterygii</taxon>
        <taxon>Neopterygii</taxon>
        <taxon>Teleostei</taxon>
        <taxon>Ostariophysi</taxon>
        <taxon>Cypriniformes</taxon>
        <taxon>Xenocyprididae</taxon>
        <taxon>Xenocypridinae</taxon>
        <taxon>Xenocypridinae incertae sedis</taxon>
        <taxon>Anabarilius</taxon>
    </lineage>
</organism>
<name>A0A3N0YSK0_ANAGA</name>
<evidence type="ECO:0000256" key="1">
    <source>
        <dbReference type="SAM" id="MobiDB-lite"/>
    </source>
</evidence>
<dbReference type="EMBL" id="RJVU01027606">
    <property type="protein sequence ID" value="ROL48990.1"/>
    <property type="molecule type" value="Genomic_DNA"/>
</dbReference>
<comment type="caution">
    <text evidence="2">The sequence shown here is derived from an EMBL/GenBank/DDBJ whole genome shotgun (WGS) entry which is preliminary data.</text>
</comment>
<gene>
    <name evidence="2" type="ORF">DPX16_7551</name>
</gene>
<reference evidence="2 3" key="1">
    <citation type="submission" date="2018-10" db="EMBL/GenBank/DDBJ databases">
        <title>Genome assembly for a Yunnan-Guizhou Plateau 3E fish, Anabarilius grahami (Regan), and its evolutionary and genetic applications.</title>
        <authorList>
            <person name="Jiang W."/>
        </authorList>
    </citation>
    <scope>NUCLEOTIDE SEQUENCE [LARGE SCALE GENOMIC DNA]</scope>
    <source>
        <strain evidence="2">AG-KIZ</strain>
        <tissue evidence="2">Muscle</tissue>
    </source>
</reference>
<proteinExistence type="predicted"/>
<dbReference type="Proteomes" id="UP000281406">
    <property type="component" value="Unassembled WGS sequence"/>
</dbReference>
<feature type="region of interest" description="Disordered" evidence="1">
    <location>
        <begin position="48"/>
        <end position="75"/>
    </location>
</feature>
<dbReference type="AlphaFoldDB" id="A0A3N0YSK0"/>
<evidence type="ECO:0000313" key="2">
    <source>
        <dbReference type="EMBL" id="ROL48990.1"/>
    </source>
</evidence>
<sequence>MPSGAEVMHAADCKGCWGGRAAHGSPAANLCYQLFPCLAQQRPTRARVHASDGSGNQVEQEYESGVRECTVEEEEEEEKKWRLNESVNTDLSLLEESPSGLWIQWKKE</sequence>
<accession>A0A3N0YSK0</accession>
<evidence type="ECO:0000313" key="3">
    <source>
        <dbReference type="Proteomes" id="UP000281406"/>
    </source>
</evidence>